<evidence type="ECO:0000256" key="2">
    <source>
        <dbReference type="SAM" id="MobiDB-lite"/>
    </source>
</evidence>
<keyword evidence="1" id="KW-1003">Cell membrane</keyword>
<accession>A0A2N3YM66</accession>
<feature type="region of interest" description="Disordered" evidence="2">
    <location>
        <begin position="71"/>
        <end position="106"/>
    </location>
</feature>
<proteinExistence type="inferred from homology"/>
<gene>
    <name evidence="3" type="ORF">ATL31_2808</name>
</gene>
<dbReference type="PANTHER" id="PTHR33383">
    <property type="entry name" value="MEMBRANE PROTEIN INSERTION EFFICIENCY FACTOR-RELATED"/>
    <property type="match status" value="1"/>
</dbReference>
<evidence type="ECO:0000256" key="1">
    <source>
        <dbReference type="HAMAP-Rule" id="MF_00386"/>
    </source>
</evidence>
<feature type="compositionally biased region" description="Low complexity" evidence="2">
    <location>
        <begin position="81"/>
        <end position="90"/>
    </location>
</feature>
<dbReference type="EMBL" id="PJNE01000001">
    <property type="protein sequence ID" value="PKW27957.1"/>
    <property type="molecule type" value="Genomic_DNA"/>
</dbReference>
<dbReference type="AlphaFoldDB" id="A0A2N3YM66"/>
<dbReference type="RefSeq" id="WP_101396304.1">
    <property type="nucleotide sequence ID" value="NZ_PJNE01000001.1"/>
</dbReference>
<dbReference type="OrthoDB" id="9801753at2"/>
<comment type="function">
    <text evidence="1">Could be involved in insertion of integral membrane proteins into the membrane.</text>
</comment>
<keyword evidence="4" id="KW-1185">Reference proteome</keyword>
<dbReference type="Proteomes" id="UP000233781">
    <property type="component" value="Unassembled WGS sequence"/>
</dbReference>
<name>A0A2N3YM66_9MICO</name>
<dbReference type="InterPro" id="IPR002696">
    <property type="entry name" value="Membr_insert_effic_factor_YidD"/>
</dbReference>
<comment type="caution">
    <text evidence="3">The sequence shown here is derived from an EMBL/GenBank/DDBJ whole genome shotgun (WGS) entry which is preliminary data.</text>
</comment>
<evidence type="ECO:0000313" key="3">
    <source>
        <dbReference type="EMBL" id="PKW27957.1"/>
    </source>
</evidence>
<comment type="similarity">
    <text evidence="1">Belongs to the UPF0161 family.</text>
</comment>
<dbReference type="Pfam" id="PF01809">
    <property type="entry name" value="YidD"/>
    <property type="match status" value="1"/>
</dbReference>
<comment type="subcellular location">
    <subcellularLocation>
        <location evidence="1">Cell membrane</location>
        <topology evidence="1">Peripheral membrane protein</topology>
        <orientation evidence="1">Cytoplasmic side</orientation>
    </subcellularLocation>
</comment>
<dbReference type="PANTHER" id="PTHR33383:SF1">
    <property type="entry name" value="MEMBRANE PROTEIN INSERTION EFFICIENCY FACTOR-RELATED"/>
    <property type="match status" value="1"/>
</dbReference>
<dbReference type="NCBIfam" id="TIGR00278">
    <property type="entry name" value="membrane protein insertion efficiency factor YidD"/>
    <property type="match status" value="1"/>
</dbReference>
<keyword evidence="1" id="KW-0472">Membrane</keyword>
<dbReference type="SMART" id="SM01234">
    <property type="entry name" value="Haemolytic"/>
    <property type="match status" value="1"/>
</dbReference>
<organism evidence="3 4">
    <name type="scientific">Phycicoccus duodecadis</name>
    <dbReference type="NCBI Taxonomy" id="173053"/>
    <lineage>
        <taxon>Bacteria</taxon>
        <taxon>Bacillati</taxon>
        <taxon>Actinomycetota</taxon>
        <taxon>Actinomycetes</taxon>
        <taxon>Micrococcales</taxon>
        <taxon>Intrasporangiaceae</taxon>
        <taxon>Phycicoccus</taxon>
    </lineage>
</organism>
<reference evidence="3 4" key="1">
    <citation type="submission" date="2017-12" db="EMBL/GenBank/DDBJ databases">
        <title>Sequencing the genomes of 1000 Actinobacteria strains.</title>
        <authorList>
            <person name="Klenk H.-P."/>
        </authorList>
    </citation>
    <scope>NUCLEOTIDE SEQUENCE [LARGE SCALE GENOMIC DNA]</scope>
    <source>
        <strain evidence="3 4">DSM 12806</strain>
    </source>
</reference>
<evidence type="ECO:0000313" key="4">
    <source>
        <dbReference type="Proteomes" id="UP000233781"/>
    </source>
</evidence>
<dbReference type="HAMAP" id="MF_00386">
    <property type="entry name" value="UPF0161_YidD"/>
    <property type="match status" value="1"/>
</dbReference>
<protein>
    <recommendedName>
        <fullName evidence="1">Putative membrane protein insertion efficiency factor</fullName>
    </recommendedName>
</protein>
<dbReference type="GO" id="GO:0005886">
    <property type="term" value="C:plasma membrane"/>
    <property type="evidence" value="ECO:0007669"/>
    <property type="project" value="UniProtKB-SubCell"/>
</dbReference>
<sequence>MSPGRLLAWPVLVLIKGYQRFISPLRPPTCRYYPSCSAYAVTAIERFGPLRGGWMGAARLLRCHPWAAGGVDHVPDRDPGTGRPVPGTTGSKPYAGTPAAPGSSHI</sequence>